<evidence type="ECO:0000256" key="11">
    <source>
        <dbReference type="ARBA" id="ARBA00022990"/>
    </source>
</evidence>
<keyword evidence="14" id="KW-0010">Activator</keyword>
<feature type="non-terminal residue" evidence="23">
    <location>
        <position position="1"/>
    </location>
</feature>
<name>A0A0L0C0I5_LUCCU</name>
<feature type="compositionally biased region" description="Low complexity" evidence="21">
    <location>
        <begin position="980"/>
        <end position="1003"/>
    </location>
</feature>
<dbReference type="STRING" id="7375.A0A0L0C0I5"/>
<dbReference type="PROSITE" id="PS50254">
    <property type="entry name" value="REL_2"/>
    <property type="match status" value="1"/>
</dbReference>
<evidence type="ECO:0000256" key="14">
    <source>
        <dbReference type="ARBA" id="ARBA00023159"/>
    </source>
</evidence>
<dbReference type="Pfam" id="PF16179">
    <property type="entry name" value="RHD_dimer"/>
    <property type="match status" value="2"/>
</dbReference>
<dbReference type="GO" id="GO:0005667">
    <property type="term" value="C:transcription regulator complex"/>
    <property type="evidence" value="ECO:0007669"/>
    <property type="project" value="TreeGrafter"/>
</dbReference>
<dbReference type="InterPro" id="IPR032397">
    <property type="entry name" value="RHD_dimer"/>
</dbReference>
<protein>
    <recommendedName>
        <fullName evidence="19">Nuclear factor of activated T-cells 5</fullName>
    </recommendedName>
    <alternativeName>
        <fullName evidence="20">T-cell transcription factor NFAT5</fullName>
    </alternativeName>
</protein>
<evidence type="ECO:0000256" key="12">
    <source>
        <dbReference type="ARBA" id="ARBA00023015"/>
    </source>
</evidence>
<keyword evidence="5" id="KW-0963">Cytoplasm</keyword>
<feature type="compositionally biased region" description="Low complexity" evidence="21">
    <location>
        <begin position="1180"/>
        <end position="1195"/>
    </location>
</feature>
<evidence type="ECO:0000256" key="20">
    <source>
        <dbReference type="ARBA" id="ARBA00080722"/>
    </source>
</evidence>
<keyword evidence="10" id="KW-0832">Ubl conjugation</keyword>
<feature type="region of interest" description="Disordered" evidence="21">
    <location>
        <begin position="21"/>
        <end position="58"/>
    </location>
</feature>
<reference evidence="23 24" key="1">
    <citation type="journal article" date="2015" name="Nat. Commun.">
        <title>Lucilia cuprina genome unlocks parasitic fly biology to underpin future interventions.</title>
        <authorList>
            <person name="Anstead C.A."/>
            <person name="Korhonen P.K."/>
            <person name="Young N.D."/>
            <person name="Hall R.S."/>
            <person name="Jex A.R."/>
            <person name="Murali S.C."/>
            <person name="Hughes D.S."/>
            <person name="Lee S.F."/>
            <person name="Perry T."/>
            <person name="Stroehlein A.J."/>
            <person name="Ansell B.R."/>
            <person name="Breugelmans B."/>
            <person name="Hofmann A."/>
            <person name="Qu J."/>
            <person name="Dugan S."/>
            <person name="Lee S.L."/>
            <person name="Chao H."/>
            <person name="Dinh H."/>
            <person name="Han Y."/>
            <person name="Doddapaneni H.V."/>
            <person name="Worley K.C."/>
            <person name="Muzny D.M."/>
            <person name="Ioannidis P."/>
            <person name="Waterhouse R.M."/>
            <person name="Zdobnov E.M."/>
            <person name="James P.J."/>
            <person name="Bagnall N.H."/>
            <person name="Kotze A.C."/>
            <person name="Gibbs R.A."/>
            <person name="Richards S."/>
            <person name="Batterham P."/>
            <person name="Gasser R.B."/>
        </authorList>
    </citation>
    <scope>NUCLEOTIDE SEQUENCE [LARGE SCALE GENOMIC DNA]</scope>
    <source>
        <strain evidence="23 24">LS</strain>
        <tissue evidence="23">Full body</tissue>
    </source>
</reference>
<evidence type="ECO:0000256" key="8">
    <source>
        <dbReference type="ARBA" id="ARBA00022763"/>
    </source>
</evidence>
<feature type="compositionally biased region" description="Basic residues" evidence="21">
    <location>
        <begin position="1170"/>
        <end position="1179"/>
    </location>
</feature>
<dbReference type="GO" id="GO:1902531">
    <property type="term" value="P:regulation of intracellular signal transduction"/>
    <property type="evidence" value="ECO:0007669"/>
    <property type="project" value="UniProtKB-ARBA"/>
</dbReference>
<keyword evidence="12" id="KW-0805">Transcription regulation</keyword>
<dbReference type="OMA" id="NAAMQYH"/>
<keyword evidence="7" id="KW-0597">Phosphoprotein</keyword>
<accession>A0A0L0C0I5</accession>
<keyword evidence="16" id="KW-0539">Nucleus</keyword>
<dbReference type="GO" id="GO:0045944">
    <property type="term" value="P:positive regulation of transcription by RNA polymerase II"/>
    <property type="evidence" value="ECO:0007669"/>
    <property type="project" value="UniProtKB-ARBA"/>
</dbReference>
<sequence>QRGKMRFTYNQYNYYESGYRIPSKMHHHNNNNSSNNNNNNNNSSNNNSHNLSISSSNSVSNVYHPHHYKSNFVLDLMEECLNQDNLIETPISNIVKDMKLLFENIGPGKMVPGKRFPIRPHPPPCDNSNDSGFGFDQHLEVQQQQQQQQQHSHQHQQQQQQQTSSPNSSTNLSSSSSSLPHHHHHHQQSSSLQNSPTSLNTTTSSSSGTSLQHSPQQHLIRAIPASRPAKKLPFLNDDTENTESEDEDFCTDDSDDNYGGRHRKNLKITNQQIISSSSSSSSSSSCSSATSPHSDKYHHHQNHSHNQHHNHHHNHHHHHLGHGIKRKKIETIAVDLDNDDACSEDAFIRKIASAQMPVESSTTNMSAINTRPVQLHNQSSHIAASTSSKFIAASARAMTRVAHKRQPATPPNSVATSSNGRIQLEIVSQPEQQHRARYQTEGSRGAVKDRSGNGFPIVRLVGYNKPTSLQVFIGTDIGRVAPHMFYQACKVAGKNSTQCNEKKVDGTVVIEIDFKPEQDMTITCDCVGILKERNVDVEHRFPEHLAQKNKKKSTRCRMVFRTQLTHDDGTVETLQVCSNPIICTQPPGVPEICKKSLNSCPVDGGLELFIIGKNFLKDTHVIFQETYESVSGNNDDDLKTAAASANDMSIIGAGLWEQTVLPDKEYLQQTHLICTVPPYIHQNILKPVTVQVAIISSGKKSEPHTFVYTPKGTYTPLAAATTLSSTNTIHSSLSSAQDGTFMDTTPAAAVAAASGSLWPTTETKHEIDADMMPPPITTQMPMVVRRPSLNTTQPLITEQQLVHLNAVVAAEALKTELLDETSQNSLADAIHSPESVVAACGVGGPQSPTALQYHSRYGRKTSMDAMMYDNNSMQGFPVAPAAPTTTPMEVAVAAAVEMAVKNEIAKAVSVAKVDKFITDLAKSANVADATDPVPEPSLFGVTNNAAIDHALTDILTTPQTTAAAAAAAAAVVLERSLSNSSASSSSASGSPLSGTSPSNSLTSHNSPITQDIILNSEPSVQLTPSLPLQQLMPTGSASSVSVNPEVSQSTGLSTDIIMNPSVSPSTILCSDNGAATAVVPNIMAPHQVTMANSILNDIAMQAQPTQQDAAVAALALSNIIMTPPSDTTVAVPPTPSSMQPEVTTATSTAVSNMIIKAAADFISNQEQQTQHHHHCHSNHQTHQSQQQQQIMSSQTVNADPLSCNPLNLLLNHSDVSPNTQTNVTAANAVNVNENVSSQFPALGITTPPQESLIVALATENALQKSVAAAAITTNGAVVTQETPAPPTPNLHPVAAAAVGAVAAAAAAAVAPLAPIPQDLTTMSDQDLLSYINPSTFDQVSFFNCSLRDENHSNLYYNNNNNNQEDQYHRNN</sequence>
<evidence type="ECO:0000256" key="13">
    <source>
        <dbReference type="ARBA" id="ARBA00023125"/>
    </source>
</evidence>
<evidence type="ECO:0000256" key="3">
    <source>
        <dbReference type="ARBA" id="ARBA00004496"/>
    </source>
</evidence>
<evidence type="ECO:0000256" key="21">
    <source>
        <dbReference type="SAM" id="MobiDB-lite"/>
    </source>
</evidence>
<dbReference type="GO" id="GO:0005737">
    <property type="term" value="C:cytoplasm"/>
    <property type="evidence" value="ECO:0007669"/>
    <property type="project" value="UniProtKB-SubCell"/>
</dbReference>
<comment type="caution">
    <text evidence="23">The sequence shown here is derived from an EMBL/GenBank/DDBJ whole genome shotgun (WGS) entry which is preliminary data.</text>
</comment>
<evidence type="ECO:0000256" key="10">
    <source>
        <dbReference type="ARBA" id="ARBA00022843"/>
    </source>
</evidence>
<evidence type="ECO:0000256" key="2">
    <source>
        <dbReference type="ARBA" id="ARBA00004286"/>
    </source>
</evidence>
<keyword evidence="13" id="KW-0238">DNA-binding</keyword>
<organism evidence="23 24">
    <name type="scientific">Lucilia cuprina</name>
    <name type="common">Green bottle fly</name>
    <name type="synonym">Australian sheep blowfly</name>
    <dbReference type="NCBI Taxonomy" id="7375"/>
    <lineage>
        <taxon>Eukaryota</taxon>
        <taxon>Metazoa</taxon>
        <taxon>Ecdysozoa</taxon>
        <taxon>Arthropoda</taxon>
        <taxon>Hexapoda</taxon>
        <taxon>Insecta</taxon>
        <taxon>Pterygota</taxon>
        <taxon>Neoptera</taxon>
        <taxon>Endopterygota</taxon>
        <taxon>Diptera</taxon>
        <taxon>Brachycera</taxon>
        <taxon>Muscomorpha</taxon>
        <taxon>Oestroidea</taxon>
        <taxon>Calliphoridae</taxon>
        <taxon>Luciliinae</taxon>
        <taxon>Lucilia</taxon>
    </lineage>
</organism>
<feature type="compositionally biased region" description="Low complexity" evidence="21">
    <location>
        <begin position="30"/>
        <end position="58"/>
    </location>
</feature>
<keyword evidence="8" id="KW-0227">DNA damage</keyword>
<dbReference type="OrthoDB" id="8067254at2759"/>
<dbReference type="InterPro" id="IPR015646">
    <property type="entry name" value="NFAT5_RHD_DNA-bd"/>
</dbReference>
<dbReference type="InterPro" id="IPR013783">
    <property type="entry name" value="Ig-like_fold"/>
</dbReference>
<feature type="compositionally biased region" description="Basic residues" evidence="21">
    <location>
        <begin position="296"/>
        <end position="324"/>
    </location>
</feature>
<keyword evidence="15" id="KW-0804">Transcription</keyword>
<evidence type="ECO:0000256" key="15">
    <source>
        <dbReference type="ARBA" id="ARBA00023163"/>
    </source>
</evidence>
<evidence type="ECO:0000256" key="4">
    <source>
        <dbReference type="ARBA" id="ARBA00022454"/>
    </source>
</evidence>
<evidence type="ECO:0000256" key="18">
    <source>
        <dbReference type="ARBA" id="ARBA00065799"/>
    </source>
</evidence>
<dbReference type="CDD" id="cd07882">
    <property type="entry name" value="RHD-n_TonEBP"/>
    <property type="match status" value="1"/>
</dbReference>
<keyword evidence="4" id="KW-0158">Chromosome</keyword>
<feature type="region of interest" description="Disordered" evidence="21">
    <location>
        <begin position="1164"/>
        <end position="1197"/>
    </location>
</feature>
<proteinExistence type="predicted"/>
<dbReference type="FunFam" id="2.60.40.340:FF:000002">
    <property type="entry name" value="Nuclear factor of activated T-cells 5, tonicity-responsive"/>
    <property type="match status" value="1"/>
</dbReference>
<comment type="function">
    <text evidence="17">Transcription factor involved, among others, in the transcriptional regulation of osmoprotective and inflammatory genes. Binds the DNA consensus sequence 5'-[ACT][AG]TGGAAA[CAT]A[TA][ATC][CA][ATG][GT][GAC][CG][CT]-3'. Mediates the transcriptional response to hypertonicity. Positively regulates the transcription of LCN2 and S100A4 genes; optimal transactivation of these genes requires the presence of DDX5/DDX17. Also involved in the DNA damage response by preventing formation of R-loops; R-loops are composed of a DNA:RNA hybrid and the associated non-template single-stranded DNA.</text>
</comment>
<dbReference type="GO" id="GO:0048468">
    <property type="term" value="P:cell development"/>
    <property type="evidence" value="ECO:0007669"/>
    <property type="project" value="UniProtKB-ARBA"/>
</dbReference>
<evidence type="ECO:0000256" key="17">
    <source>
        <dbReference type="ARBA" id="ARBA00055141"/>
    </source>
</evidence>
<dbReference type="Gene3D" id="2.60.40.340">
    <property type="entry name" value="Rel homology domain (RHD), DNA-binding domain"/>
    <property type="match status" value="1"/>
</dbReference>
<comment type="subcellular location">
    <subcellularLocation>
        <location evidence="2">Chromosome</location>
    </subcellularLocation>
    <subcellularLocation>
        <location evidence="3">Cytoplasm</location>
    </subcellularLocation>
    <subcellularLocation>
        <location evidence="1">Nucleus</location>
    </subcellularLocation>
</comment>
<evidence type="ECO:0000256" key="19">
    <source>
        <dbReference type="ARBA" id="ARBA00072227"/>
    </source>
</evidence>
<feature type="compositionally biased region" description="Low complexity" evidence="21">
    <location>
        <begin position="188"/>
        <end position="216"/>
    </location>
</feature>
<dbReference type="InterPro" id="IPR011539">
    <property type="entry name" value="RHD_DNA_bind_dom"/>
</dbReference>
<keyword evidence="9" id="KW-0013">ADP-ribosylation</keyword>
<gene>
    <name evidence="23" type="ORF">FF38_08157</name>
</gene>
<evidence type="ECO:0000313" key="24">
    <source>
        <dbReference type="Proteomes" id="UP000037069"/>
    </source>
</evidence>
<dbReference type="GO" id="GO:0048731">
    <property type="term" value="P:system development"/>
    <property type="evidence" value="ECO:0007669"/>
    <property type="project" value="UniProtKB-ARBA"/>
</dbReference>
<evidence type="ECO:0000259" key="22">
    <source>
        <dbReference type="PROSITE" id="PS50254"/>
    </source>
</evidence>
<feature type="region of interest" description="Disordered" evidence="21">
    <location>
        <begin position="113"/>
        <end position="324"/>
    </location>
</feature>
<dbReference type="GO" id="GO:0000981">
    <property type="term" value="F:DNA-binding transcription factor activity, RNA polymerase II-specific"/>
    <property type="evidence" value="ECO:0007669"/>
    <property type="project" value="TreeGrafter"/>
</dbReference>
<dbReference type="SUPFAM" id="SSF81296">
    <property type="entry name" value="E set domains"/>
    <property type="match status" value="1"/>
</dbReference>
<evidence type="ECO:0000256" key="7">
    <source>
        <dbReference type="ARBA" id="ARBA00022553"/>
    </source>
</evidence>
<dbReference type="PANTHER" id="PTHR12533:SF7">
    <property type="entry name" value="NFAT NUCLEAR FACTOR, ISOFORM B"/>
    <property type="match status" value="1"/>
</dbReference>
<dbReference type="GO" id="GO:0005694">
    <property type="term" value="C:chromosome"/>
    <property type="evidence" value="ECO:0007669"/>
    <property type="project" value="UniProtKB-SubCell"/>
</dbReference>
<dbReference type="PANTHER" id="PTHR12533">
    <property type="entry name" value="NFAT"/>
    <property type="match status" value="1"/>
</dbReference>
<feature type="domain" description="RHD" evidence="22">
    <location>
        <begin position="407"/>
        <end position="588"/>
    </location>
</feature>
<keyword evidence="11" id="KW-0007">Acetylation</keyword>
<dbReference type="FunFam" id="2.60.40.10:FF:000174">
    <property type="entry name" value="Nuclear factor of activated T-cells 5, tonicity-responsive"/>
    <property type="match status" value="1"/>
</dbReference>
<feature type="compositionally biased region" description="Acidic residues" evidence="21">
    <location>
        <begin position="237"/>
        <end position="256"/>
    </location>
</feature>
<evidence type="ECO:0000256" key="16">
    <source>
        <dbReference type="ARBA" id="ARBA00023242"/>
    </source>
</evidence>
<dbReference type="InterPro" id="IPR014756">
    <property type="entry name" value="Ig_E-set"/>
</dbReference>
<dbReference type="GO" id="GO:0006974">
    <property type="term" value="P:DNA damage response"/>
    <property type="evidence" value="ECO:0007669"/>
    <property type="project" value="UniProtKB-KW"/>
</dbReference>
<dbReference type="InterPro" id="IPR008366">
    <property type="entry name" value="NFAT"/>
</dbReference>
<dbReference type="InterPro" id="IPR002909">
    <property type="entry name" value="IPT_dom"/>
</dbReference>
<keyword evidence="6" id="KW-1017">Isopeptide bond</keyword>
<dbReference type="EMBL" id="JRES01001065">
    <property type="protein sequence ID" value="KNC25818.1"/>
    <property type="molecule type" value="Genomic_DNA"/>
</dbReference>
<dbReference type="GO" id="GO:0010467">
    <property type="term" value="P:gene expression"/>
    <property type="evidence" value="ECO:0007669"/>
    <property type="project" value="UniProtKB-ARBA"/>
</dbReference>
<evidence type="ECO:0000256" key="9">
    <source>
        <dbReference type="ARBA" id="ARBA00022765"/>
    </source>
</evidence>
<dbReference type="Pfam" id="PF00554">
    <property type="entry name" value="RHD_DNA_bind"/>
    <property type="match status" value="1"/>
</dbReference>
<evidence type="ECO:0000256" key="5">
    <source>
        <dbReference type="ARBA" id="ARBA00022490"/>
    </source>
</evidence>
<dbReference type="GO" id="GO:0005634">
    <property type="term" value="C:nucleus"/>
    <property type="evidence" value="ECO:0007669"/>
    <property type="project" value="UniProtKB-SubCell"/>
</dbReference>
<dbReference type="GO" id="GO:0000978">
    <property type="term" value="F:RNA polymerase II cis-regulatory region sequence-specific DNA binding"/>
    <property type="evidence" value="ECO:0007669"/>
    <property type="project" value="InterPro"/>
</dbReference>
<feature type="region of interest" description="Disordered" evidence="21">
    <location>
        <begin position="980"/>
        <end position="1006"/>
    </location>
</feature>
<comment type="subunit">
    <text evidence="18">Homodimer when bound to DNA, completely encircles its DNA target. Interacts with CIDEC; this interaction is direct and retains NFAT5 in the cytoplasm. Does not bind with Fos and Jun transcription factors. Interacts with DDX5 and DDX17; this interaction leads to DDX5/DDX17 recruitment to LNC2 and S100A4 promoters and NFAT5-mediated DDX5/DDX17-enhanced transactivation.</text>
</comment>
<keyword evidence="24" id="KW-1185">Reference proteome</keyword>
<feature type="compositionally biased region" description="Low complexity" evidence="21">
    <location>
        <begin position="275"/>
        <end position="288"/>
    </location>
</feature>
<evidence type="ECO:0000256" key="6">
    <source>
        <dbReference type="ARBA" id="ARBA00022499"/>
    </source>
</evidence>
<dbReference type="SMART" id="SM00429">
    <property type="entry name" value="IPT"/>
    <property type="match status" value="1"/>
</dbReference>
<dbReference type="InterPro" id="IPR037059">
    <property type="entry name" value="RHD_DNA_bind_dom_sf"/>
</dbReference>
<dbReference type="SUPFAM" id="SSF49417">
    <property type="entry name" value="p53-like transcription factors"/>
    <property type="match status" value="1"/>
</dbReference>
<dbReference type="Proteomes" id="UP000037069">
    <property type="component" value="Unassembled WGS sequence"/>
</dbReference>
<dbReference type="Gene3D" id="2.60.40.10">
    <property type="entry name" value="Immunoglobulins"/>
    <property type="match status" value="1"/>
</dbReference>
<dbReference type="InterPro" id="IPR008967">
    <property type="entry name" value="p53-like_TF_DNA-bd_sf"/>
</dbReference>
<feature type="compositionally biased region" description="Low complexity" evidence="21">
    <location>
        <begin position="142"/>
        <end position="179"/>
    </location>
</feature>
<evidence type="ECO:0000256" key="1">
    <source>
        <dbReference type="ARBA" id="ARBA00004123"/>
    </source>
</evidence>
<evidence type="ECO:0000313" key="23">
    <source>
        <dbReference type="EMBL" id="KNC25818.1"/>
    </source>
</evidence>